<evidence type="ECO:0000313" key="2">
    <source>
        <dbReference type="EMBL" id="KII82685.1"/>
    </source>
</evidence>
<feature type="non-terminal residue" evidence="2">
    <location>
        <position position="243"/>
    </location>
</feature>
<dbReference type="InterPro" id="IPR046521">
    <property type="entry name" value="DUF6698"/>
</dbReference>
<protein>
    <submittedName>
        <fullName evidence="2">Unplaced genomic scaffold PLICRscaffold_214, whole genome shotgun sequence</fullName>
    </submittedName>
</protein>
<dbReference type="AlphaFoldDB" id="A0A0C9SUZ0"/>
<evidence type="ECO:0000256" key="1">
    <source>
        <dbReference type="SAM" id="MobiDB-lite"/>
    </source>
</evidence>
<sequence length="243" mass="27086">GGNAARGDDAGKLKTSIVAWIAELYVIPIPPIDPNSKLERGLEHDATGALLCPVDFDWTHESVRVKIRNAHPNFLVTADRWPAFLYEKIGDIDMENVEKGFLKGKLLLKARRRIAYPGIQLIIIQAAKSLLTSPSSAHEIIADEDTGNADNNDSEEPPKKKRKREKTTTRSSIAQLMGLDAITSRIIAYLAVQVRFALSNVGSWRDSDGDFDYIEFYHNIIDFFENPAGPIAAAANQELLDWW</sequence>
<reference evidence="2 3" key="1">
    <citation type="submission" date="2014-06" db="EMBL/GenBank/DDBJ databases">
        <title>Evolutionary Origins and Diversification of the Mycorrhizal Mutualists.</title>
        <authorList>
            <consortium name="DOE Joint Genome Institute"/>
            <consortium name="Mycorrhizal Genomics Consortium"/>
            <person name="Kohler A."/>
            <person name="Kuo A."/>
            <person name="Nagy L.G."/>
            <person name="Floudas D."/>
            <person name="Copeland A."/>
            <person name="Barry K.W."/>
            <person name="Cichocki N."/>
            <person name="Veneault-Fourrey C."/>
            <person name="LaButti K."/>
            <person name="Lindquist E.A."/>
            <person name="Lipzen A."/>
            <person name="Lundell T."/>
            <person name="Morin E."/>
            <person name="Murat C."/>
            <person name="Riley R."/>
            <person name="Ohm R."/>
            <person name="Sun H."/>
            <person name="Tunlid A."/>
            <person name="Henrissat B."/>
            <person name="Grigoriev I.V."/>
            <person name="Hibbett D.S."/>
            <person name="Martin F."/>
        </authorList>
    </citation>
    <scope>NUCLEOTIDE SEQUENCE [LARGE SCALE GENOMIC DNA]</scope>
    <source>
        <strain evidence="2 3">FD-325 SS-3</strain>
    </source>
</reference>
<name>A0A0C9SUZ0_PLICR</name>
<feature type="compositionally biased region" description="Acidic residues" evidence="1">
    <location>
        <begin position="142"/>
        <end position="155"/>
    </location>
</feature>
<dbReference type="Proteomes" id="UP000053263">
    <property type="component" value="Unassembled WGS sequence"/>
</dbReference>
<keyword evidence="3" id="KW-1185">Reference proteome</keyword>
<gene>
    <name evidence="2" type="ORF">PLICRDRAFT_61796</name>
</gene>
<organism evidence="2 3">
    <name type="scientific">Plicaturopsis crispa FD-325 SS-3</name>
    <dbReference type="NCBI Taxonomy" id="944288"/>
    <lineage>
        <taxon>Eukaryota</taxon>
        <taxon>Fungi</taxon>
        <taxon>Dikarya</taxon>
        <taxon>Basidiomycota</taxon>
        <taxon>Agaricomycotina</taxon>
        <taxon>Agaricomycetes</taxon>
        <taxon>Agaricomycetidae</taxon>
        <taxon>Amylocorticiales</taxon>
        <taxon>Amylocorticiaceae</taxon>
        <taxon>Plicatura</taxon>
        <taxon>Plicaturopsis crispa</taxon>
    </lineage>
</organism>
<proteinExistence type="predicted"/>
<feature type="non-terminal residue" evidence="2">
    <location>
        <position position="1"/>
    </location>
</feature>
<evidence type="ECO:0000313" key="3">
    <source>
        <dbReference type="Proteomes" id="UP000053263"/>
    </source>
</evidence>
<accession>A0A0C9SUZ0</accession>
<dbReference type="HOGENOM" id="CLU_035918_5_0_1"/>
<dbReference type="OrthoDB" id="2662502at2759"/>
<dbReference type="EMBL" id="KN832767">
    <property type="protein sequence ID" value="KII82685.1"/>
    <property type="molecule type" value="Genomic_DNA"/>
</dbReference>
<dbReference type="Pfam" id="PF20414">
    <property type="entry name" value="DUF6698"/>
    <property type="match status" value="1"/>
</dbReference>
<feature type="region of interest" description="Disordered" evidence="1">
    <location>
        <begin position="141"/>
        <end position="169"/>
    </location>
</feature>